<evidence type="ECO:0000313" key="2">
    <source>
        <dbReference type="EMBL" id="KAF2789435.1"/>
    </source>
</evidence>
<reference evidence="2" key="1">
    <citation type="journal article" date="2020" name="Stud. Mycol.">
        <title>101 Dothideomycetes genomes: a test case for predicting lifestyles and emergence of pathogens.</title>
        <authorList>
            <person name="Haridas S."/>
            <person name="Albert R."/>
            <person name="Binder M."/>
            <person name="Bloem J."/>
            <person name="Labutti K."/>
            <person name="Salamov A."/>
            <person name="Andreopoulos B."/>
            <person name="Baker S."/>
            <person name="Barry K."/>
            <person name="Bills G."/>
            <person name="Bluhm B."/>
            <person name="Cannon C."/>
            <person name="Castanera R."/>
            <person name="Culley D."/>
            <person name="Daum C."/>
            <person name="Ezra D."/>
            <person name="Gonzalez J."/>
            <person name="Henrissat B."/>
            <person name="Kuo A."/>
            <person name="Liang C."/>
            <person name="Lipzen A."/>
            <person name="Lutzoni F."/>
            <person name="Magnuson J."/>
            <person name="Mondo S."/>
            <person name="Nolan M."/>
            <person name="Ohm R."/>
            <person name="Pangilinan J."/>
            <person name="Park H.-J."/>
            <person name="Ramirez L."/>
            <person name="Alfaro M."/>
            <person name="Sun H."/>
            <person name="Tritt A."/>
            <person name="Yoshinaga Y."/>
            <person name="Zwiers L.-H."/>
            <person name="Turgeon B."/>
            <person name="Goodwin S."/>
            <person name="Spatafora J."/>
            <person name="Crous P."/>
            <person name="Grigoriev I."/>
        </authorList>
    </citation>
    <scope>NUCLEOTIDE SEQUENCE</scope>
    <source>
        <strain evidence="2">CBS 109.77</strain>
    </source>
</reference>
<feature type="region of interest" description="Disordered" evidence="1">
    <location>
        <begin position="25"/>
        <end position="45"/>
    </location>
</feature>
<proteinExistence type="predicted"/>
<feature type="compositionally biased region" description="Basic residues" evidence="1">
    <location>
        <begin position="30"/>
        <end position="45"/>
    </location>
</feature>
<sequence>MPLNPPLRPYMPYFRAPLLRGAFHIPTRPGHPHPHPPPPHRSHKPIPSRSFHASFYCFDRVTYCWHPVVNRQQGGAARVVLPDGNLERDFIRPRAEMALAPQKEGVEPGYILSFLRAVRAVDFGRRARIPPPQKCRGSTTEKGESIMDLKSIGGKQTYRHSLGIGKARRASRARDRIAAPRYPIAVCKSHLGWGVLGSVLRAWKGFSLNYTAVEQWRPQASCQRKSPSRLLNIHTWHHS</sequence>
<organism evidence="2 3">
    <name type="scientific">Melanomma pulvis-pyrius CBS 109.77</name>
    <dbReference type="NCBI Taxonomy" id="1314802"/>
    <lineage>
        <taxon>Eukaryota</taxon>
        <taxon>Fungi</taxon>
        <taxon>Dikarya</taxon>
        <taxon>Ascomycota</taxon>
        <taxon>Pezizomycotina</taxon>
        <taxon>Dothideomycetes</taxon>
        <taxon>Pleosporomycetidae</taxon>
        <taxon>Pleosporales</taxon>
        <taxon>Melanommataceae</taxon>
        <taxon>Melanomma</taxon>
    </lineage>
</organism>
<name>A0A6A6WZR2_9PLEO</name>
<gene>
    <name evidence="2" type="ORF">K505DRAFT_94646</name>
</gene>
<dbReference type="AlphaFoldDB" id="A0A6A6WZR2"/>
<keyword evidence="3" id="KW-1185">Reference proteome</keyword>
<evidence type="ECO:0000313" key="3">
    <source>
        <dbReference type="Proteomes" id="UP000799757"/>
    </source>
</evidence>
<dbReference type="EMBL" id="MU002137">
    <property type="protein sequence ID" value="KAF2789435.1"/>
    <property type="molecule type" value="Genomic_DNA"/>
</dbReference>
<accession>A0A6A6WZR2</accession>
<evidence type="ECO:0000256" key="1">
    <source>
        <dbReference type="SAM" id="MobiDB-lite"/>
    </source>
</evidence>
<protein>
    <submittedName>
        <fullName evidence="2">Uncharacterized protein</fullName>
    </submittedName>
</protein>
<dbReference type="Proteomes" id="UP000799757">
    <property type="component" value="Unassembled WGS sequence"/>
</dbReference>